<dbReference type="Proteomes" id="UP000696573">
    <property type="component" value="Unassembled WGS sequence"/>
</dbReference>
<name>A0A9N9YSE0_9HYPO</name>
<dbReference type="AlphaFoldDB" id="A0A9N9YSE0"/>
<evidence type="ECO:0000256" key="1">
    <source>
        <dbReference type="SAM" id="MobiDB-lite"/>
    </source>
</evidence>
<comment type="caution">
    <text evidence="2">The sequence shown here is derived from an EMBL/GenBank/DDBJ whole genome shotgun (WGS) entry which is preliminary data.</text>
</comment>
<gene>
    <name evidence="2" type="ORF">CRHIZ90672A_00011359</name>
</gene>
<evidence type="ECO:0000313" key="3">
    <source>
        <dbReference type="Proteomes" id="UP000696573"/>
    </source>
</evidence>
<keyword evidence="3" id="KW-1185">Reference proteome</keyword>
<feature type="compositionally biased region" description="Basic and acidic residues" evidence="1">
    <location>
        <begin position="11"/>
        <end position="25"/>
    </location>
</feature>
<feature type="region of interest" description="Disordered" evidence="1">
    <location>
        <begin position="1"/>
        <end position="31"/>
    </location>
</feature>
<sequence>RWSPPNLAQDRGLERAKSEIERENYQDNPPEEVGIDAAQFYRRCWAAVASHNPEAKRPEAGNCQHPPKYSPHGTDGLFPTPVAPFAPIYTSEAALIRPMHSGSEPSPTAR</sequence>
<reference evidence="2" key="1">
    <citation type="submission" date="2021-10" db="EMBL/GenBank/DDBJ databases">
        <authorList>
            <person name="Piombo E."/>
        </authorList>
    </citation>
    <scope>NUCLEOTIDE SEQUENCE</scope>
</reference>
<protein>
    <submittedName>
        <fullName evidence="2">Uncharacterized protein</fullName>
    </submittedName>
</protein>
<feature type="non-terminal residue" evidence="2">
    <location>
        <position position="110"/>
    </location>
</feature>
<evidence type="ECO:0000313" key="2">
    <source>
        <dbReference type="EMBL" id="CAH0037882.1"/>
    </source>
</evidence>
<feature type="region of interest" description="Disordered" evidence="1">
    <location>
        <begin position="51"/>
        <end position="77"/>
    </location>
</feature>
<feature type="non-terminal residue" evidence="2">
    <location>
        <position position="1"/>
    </location>
</feature>
<accession>A0A9N9YSE0</accession>
<organism evidence="2 3">
    <name type="scientific">Clonostachys rhizophaga</name>
    <dbReference type="NCBI Taxonomy" id="160324"/>
    <lineage>
        <taxon>Eukaryota</taxon>
        <taxon>Fungi</taxon>
        <taxon>Dikarya</taxon>
        <taxon>Ascomycota</taxon>
        <taxon>Pezizomycotina</taxon>
        <taxon>Sordariomycetes</taxon>
        <taxon>Hypocreomycetidae</taxon>
        <taxon>Hypocreales</taxon>
        <taxon>Bionectriaceae</taxon>
        <taxon>Clonostachys</taxon>
    </lineage>
</organism>
<dbReference type="OrthoDB" id="10357457at2759"/>
<dbReference type="EMBL" id="CABFNQ020000759">
    <property type="protein sequence ID" value="CAH0037882.1"/>
    <property type="molecule type" value="Genomic_DNA"/>
</dbReference>
<proteinExistence type="predicted"/>